<feature type="transmembrane region" description="Helical" evidence="5">
    <location>
        <begin position="38"/>
        <end position="58"/>
    </location>
</feature>
<dbReference type="AlphaFoldDB" id="A0AAW7X389"/>
<dbReference type="InterPro" id="IPR050638">
    <property type="entry name" value="AA-Vitamin_Transporters"/>
</dbReference>
<dbReference type="Proteomes" id="UP001169760">
    <property type="component" value="Unassembled WGS sequence"/>
</dbReference>
<feature type="transmembrane region" description="Helical" evidence="5">
    <location>
        <begin position="96"/>
        <end position="115"/>
    </location>
</feature>
<feature type="transmembrane region" description="Helical" evidence="5">
    <location>
        <begin position="122"/>
        <end position="144"/>
    </location>
</feature>
<feature type="transmembrane region" description="Helical" evidence="5">
    <location>
        <begin position="70"/>
        <end position="90"/>
    </location>
</feature>
<organism evidence="7 8">
    <name type="scientific">Saccharophagus degradans</name>
    <dbReference type="NCBI Taxonomy" id="86304"/>
    <lineage>
        <taxon>Bacteria</taxon>
        <taxon>Pseudomonadati</taxon>
        <taxon>Pseudomonadota</taxon>
        <taxon>Gammaproteobacteria</taxon>
        <taxon>Cellvibrionales</taxon>
        <taxon>Cellvibrionaceae</taxon>
        <taxon>Saccharophagus</taxon>
    </lineage>
</organism>
<evidence type="ECO:0000256" key="4">
    <source>
        <dbReference type="ARBA" id="ARBA00023136"/>
    </source>
</evidence>
<protein>
    <submittedName>
        <fullName evidence="7">DMT family transporter</fullName>
    </submittedName>
</protein>
<feature type="domain" description="EamA" evidence="6">
    <location>
        <begin position="151"/>
        <end position="282"/>
    </location>
</feature>
<evidence type="ECO:0000256" key="2">
    <source>
        <dbReference type="ARBA" id="ARBA00022692"/>
    </source>
</evidence>
<comment type="caution">
    <text evidence="7">The sequence shown here is derived from an EMBL/GenBank/DDBJ whole genome shotgun (WGS) entry which is preliminary data.</text>
</comment>
<evidence type="ECO:0000256" key="5">
    <source>
        <dbReference type="SAM" id="Phobius"/>
    </source>
</evidence>
<keyword evidence="3 5" id="KW-1133">Transmembrane helix</keyword>
<dbReference type="InterPro" id="IPR000620">
    <property type="entry name" value="EamA_dom"/>
</dbReference>
<proteinExistence type="predicted"/>
<reference evidence="7" key="1">
    <citation type="submission" date="2023-07" db="EMBL/GenBank/DDBJ databases">
        <title>Genome content predicts the carbon catabolic preferences of heterotrophic bacteria.</title>
        <authorList>
            <person name="Gralka M."/>
        </authorList>
    </citation>
    <scope>NUCLEOTIDE SEQUENCE</scope>
    <source>
        <strain evidence="7">I3M17_2</strain>
    </source>
</reference>
<keyword evidence="2 5" id="KW-0812">Transmembrane</keyword>
<name>A0AAW7X389_9GAMM</name>
<evidence type="ECO:0000256" key="1">
    <source>
        <dbReference type="ARBA" id="ARBA00004141"/>
    </source>
</evidence>
<accession>A0AAW7X389</accession>
<feature type="transmembrane region" description="Helical" evidence="5">
    <location>
        <begin position="242"/>
        <end position="261"/>
    </location>
</feature>
<feature type="transmembrane region" description="Helical" evidence="5">
    <location>
        <begin position="212"/>
        <end position="230"/>
    </location>
</feature>
<evidence type="ECO:0000256" key="3">
    <source>
        <dbReference type="ARBA" id="ARBA00022989"/>
    </source>
</evidence>
<dbReference type="GO" id="GO:0016020">
    <property type="term" value="C:membrane"/>
    <property type="evidence" value="ECO:0007669"/>
    <property type="project" value="UniProtKB-SubCell"/>
</dbReference>
<evidence type="ECO:0000313" key="7">
    <source>
        <dbReference type="EMBL" id="MDO6421297.1"/>
    </source>
</evidence>
<dbReference type="Pfam" id="PF00892">
    <property type="entry name" value="EamA"/>
    <property type="match status" value="2"/>
</dbReference>
<dbReference type="EMBL" id="JAUOPB010000001">
    <property type="protein sequence ID" value="MDO6421297.1"/>
    <property type="molecule type" value="Genomic_DNA"/>
</dbReference>
<feature type="transmembrane region" description="Helical" evidence="5">
    <location>
        <begin position="7"/>
        <end position="26"/>
    </location>
</feature>
<feature type="domain" description="EamA" evidence="6">
    <location>
        <begin position="10"/>
        <end position="138"/>
    </location>
</feature>
<evidence type="ECO:0000259" key="6">
    <source>
        <dbReference type="Pfam" id="PF00892"/>
    </source>
</evidence>
<keyword evidence="4 5" id="KW-0472">Membrane</keyword>
<feature type="transmembrane region" description="Helical" evidence="5">
    <location>
        <begin position="150"/>
        <end position="169"/>
    </location>
</feature>
<sequence>MFPLSKTNLAVVILFAASILWGLTWIPLKFFQSVGIEGVWLLLVTQGLLAAAFLRVSFKPQYFVSHWKPLLAITFFGGGAILFFTLALMYGEIIRVMVLFYLLPVWGVLGGRLFLGERIDLIRGVCVAAAVSGALLILGGFEIFNTPPTWLDVIALLSGLFFAANNIMFRAVETVPVNTKLWLMFIGCTSMAAMLIVFGVQHEPPQASQFHWLMLAGYALTWLLLANLGSQWAVTQLEAGRSSIIIIMELVAAVISALLIAGESLSPMEWVGCALVVVAALLEATRAS</sequence>
<dbReference type="PANTHER" id="PTHR32322">
    <property type="entry name" value="INNER MEMBRANE TRANSPORTER"/>
    <property type="match status" value="1"/>
</dbReference>
<evidence type="ECO:0000313" key="8">
    <source>
        <dbReference type="Proteomes" id="UP001169760"/>
    </source>
</evidence>
<dbReference type="RefSeq" id="WP_216063981.1">
    <property type="nucleotide sequence ID" value="NZ_JAHKPP010000027.1"/>
</dbReference>
<comment type="subcellular location">
    <subcellularLocation>
        <location evidence="1">Membrane</location>
        <topology evidence="1">Multi-pass membrane protein</topology>
    </subcellularLocation>
</comment>
<gene>
    <name evidence="7" type="ORF">Q4521_02310</name>
</gene>
<feature type="transmembrane region" description="Helical" evidence="5">
    <location>
        <begin position="181"/>
        <end position="200"/>
    </location>
</feature>
<dbReference type="PANTHER" id="PTHR32322:SF2">
    <property type="entry name" value="EAMA DOMAIN-CONTAINING PROTEIN"/>
    <property type="match status" value="1"/>
</dbReference>